<evidence type="ECO:0000313" key="2">
    <source>
        <dbReference type="Proteomes" id="UP000241421"/>
    </source>
</evidence>
<accession>A0A2U2I5L9</accession>
<proteinExistence type="predicted"/>
<gene>
    <name evidence="1" type="ORF">C7C56_004430</name>
</gene>
<dbReference type="AlphaFoldDB" id="A0A2U2I5L9"/>
<reference evidence="1 2" key="1">
    <citation type="submission" date="2018-04" db="EMBL/GenBank/DDBJ databases">
        <title>Massilia violaceinigra sp. nov., a novel purple-pigmented bacterium isolated from Tianshan glacier, Xinjiang, China.</title>
        <authorList>
            <person name="Wang H."/>
        </authorList>
    </citation>
    <scope>NUCLEOTIDE SEQUENCE [LARGE SCALE GENOMIC DNA]</scope>
    <source>
        <strain evidence="1 2">B448-2</strain>
    </source>
</reference>
<dbReference type="EMBL" id="PXWF02000060">
    <property type="protein sequence ID" value="PWF54935.1"/>
    <property type="molecule type" value="Genomic_DNA"/>
</dbReference>
<name>A0A2U2I5L9_9BURK</name>
<organism evidence="1 2">
    <name type="scientific">Massilia glaciei</name>
    <dbReference type="NCBI Taxonomy" id="1524097"/>
    <lineage>
        <taxon>Bacteria</taxon>
        <taxon>Pseudomonadati</taxon>
        <taxon>Pseudomonadota</taxon>
        <taxon>Betaproteobacteria</taxon>
        <taxon>Burkholderiales</taxon>
        <taxon>Oxalobacteraceae</taxon>
        <taxon>Telluria group</taxon>
        <taxon>Massilia</taxon>
    </lineage>
</organism>
<dbReference type="Proteomes" id="UP000241421">
    <property type="component" value="Unassembled WGS sequence"/>
</dbReference>
<protein>
    <submittedName>
        <fullName evidence="1">Uncharacterized protein</fullName>
    </submittedName>
</protein>
<keyword evidence="2" id="KW-1185">Reference proteome</keyword>
<evidence type="ECO:0000313" key="1">
    <source>
        <dbReference type="EMBL" id="PWF54935.1"/>
    </source>
</evidence>
<sequence length="119" mass="12834">MSEVDGPWNKEMVVQWMRAASPVARSLAETGPHIALTIVTGSLLCPPEALTMLGQVIHHTAARLQCIGNLVVAADGVEGRALFTPMYARIYTADTPHDLFPDYESGKAWALAVLAEKGF</sequence>
<comment type="caution">
    <text evidence="1">The sequence shown here is derived from an EMBL/GenBank/DDBJ whole genome shotgun (WGS) entry which is preliminary data.</text>
</comment>